<sequence length="72" mass="7662">MVETYAFQDMTEAVAARFRAGAYPSGDPVWQEHGTVADVIAALLELPPHGAPGAPTTTRRAPSSLWLPSGLR</sequence>
<dbReference type="EMBL" id="JAENJH010000009">
    <property type="protein sequence ID" value="MBK1788233.1"/>
    <property type="molecule type" value="Genomic_DNA"/>
</dbReference>
<dbReference type="Proteomes" id="UP000635245">
    <property type="component" value="Unassembled WGS sequence"/>
</dbReference>
<dbReference type="RefSeq" id="WP_200323849.1">
    <property type="nucleotide sequence ID" value="NZ_JAENJH010000009.1"/>
</dbReference>
<comment type="caution">
    <text evidence="2">The sequence shown here is derived from an EMBL/GenBank/DDBJ whole genome shotgun (WGS) entry which is preliminary data.</text>
</comment>
<keyword evidence="3" id="KW-1185">Reference proteome</keyword>
<evidence type="ECO:0000256" key="1">
    <source>
        <dbReference type="SAM" id="MobiDB-lite"/>
    </source>
</evidence>
<evidence type="ECO:0000313" key="3">
    <source>
        <dbReference type="Proteomes" id="UP000635245"/>
    </source>
</evidence>
<proteinExistence type="predicted"/>
<dbReference type="AlphaFoldDB" id="A0A934V8X1"/>
<gene>
    <name evidence="2" type="ORF">JHE00_28215</name>
</gene>
<accession>A0A934V8X1</accession>
<feature type="region of interest" description="Disordered" evidence="1">
    <location>
        <begin position="48"/>
        <end position="72"/>
    </location>
</feature>
<evidence type="ECO:0000313" key="2">
    <source>
        <dbReference type="EMBL" id="MBK1788233.1"/>
    </source>
</evidence>
<name>A0A934V8X1_9PSEU</name>
<reference evidence="2" key="1">
    <citation type="submission" date="2020-12" db="EMBL/GenBank/DDBJ databases">
        <title>Prauserella sp. ASG 168, a novel actinomycete isolated from cave rock.</title>
        <authorList>
            <person name="Suriyachadkun C."/>
        </authorList>
    </citation>
    <scope>NUCLEOTIDE SEQUENCE</scope>
    <source>
        <strain evidence="2">ASG 168</strain>
    </source>
</reference>
<protein>
    <submittedName>
        <fullName evidence="2">Uncharacterized protein</fullName>
    </submittedName>
</protein>
<feature type="compositionally biased region" description="Low complexity" evidence="1">
    <location>
        <begin position="48"/>
        <end position="58"/>
    </location>
</feature>
<organism evidence="2 3">
    <name type="scientific">Prauserella cavernicola</name>
    <dbReference type="NCBI Taxonomy" id="2800127"/>
    <lineage>
        <taxon>Bacteria</taxon>
        <taxon>Bacillati</taxon>
        <taxon>Actinomycetota</taxon>
        <taxon>Actinomycetes</taxon>
        <taxon>Pseudonocardiales</taxon>
        <taxon>Pseudonocardiaceae</taxon>
        <taxon>Prauserella</taxon>
    </lineage>
</organism>